<reference evidence="1 2" key="1">
    <citation type="journal article" date="2019" name="Int. J. Syst. Evol. Microbiol.">
        <title>The Global Catalogue of Microorganisms (GCM) 10K type strain sequencing project: providing services to taxonomists for standard genome sequencing and annotation.</title>
        <authorList>
            <consortium name="The Broad Institute Genomics Platform"/>
            <consortium name="The Broad Institute Genome Sequencing Center for Infectious Disease"/>
            <person name="Wu L."/>
            <person name="Ma J."/>
        </authorList>
    </citation>
    <scope>NUCLEOTIDE SEQUENCE [LARGE SCALE GENOMIC DNA]</scope>
    <source>
        <strain evidence="1 2">JCM 16009</strain>
    </source>
</reference>
<accession>A0ABN2MXZ8</accession>
<dbReference type="SUPFAM" id="SSF53822">
    <property type="entry name" value="Periplasmic binding protein-like I"/>
    <property type="match status" value="1"/>
</dbReference>
<dbReference type="EMBL" id="BAAAQK010000005">
    <property type="protein sequence ID" value="GAA1839826.1"/>
    <property type="molecule type" value="Genomic_DNA"/>
</dbReference>
<keyword evidence="2" id="KW-1185">Reference proteome</keyword>
<proteinExistence type="predicted"/>
<comment type="caution">
    <text evidence="1">The sequence shown here is derived from an EMBL/GenBank/DDBJ whole genome shotgun (WGS) entry which is preliminary data.</text>
</comment>
<evidence type="ECO:0000313" key="2">
    <source>
        <dbReference type="Proteomes" id="UP001500449"/>
    </source>
</evidence>
<dbReference type="InterPro" id="IPR028082">
    <property type="entry name" value="Peripla_BP_I"/>
</dbReference>
<name>A0ABN2MXZ8_9PSEU</name>
<sequence>MNPTAEPGTTEGLVELDAVLRLLGRLEGGVVNVGHGRDRTSVRRARAFVDAWAARGGLIGAVVSWPPSAASWLRPAERLAAGADLWVVADTPAGWAGIGPRLAATASWRADRTVAFPGLDDPTLPRLAGRAAVAGLSGVTHDGRTWSHDGQWLRSTGDGPAGAKA</sequence>
<dbReference type="RefSeq" id="WP_344414588.1">
    <property type="nucleotide sequence ID" value="NZ_BAAAQK010000005.1"/>
</dbReference>
<organism evidence="1 2">
    <name type="scientific">Pseudonocardia ailaonensis</name>
    <dbReference type="NCBI Taxonomy" id="367279"/>
    <lineage>
        <taxon>Bacteria</taxon>
        <taxon>Bacillati</taxon>
        <taxon>Actinomycetota</taxon>
        <taxon>Actinomycetes</taxon>
        <taxon>Pseudonocardiales</taxon>
        <taxon>Pseudonocardiaceae</taxon>
        <taxon>Pseudonocardia</taxon>
    </lineage>
</organism>
<gene>
    <name evidence="1" type="ORF">GCM10009836_18780</name>
</gene>
<dbReference type="Proteomes" id="UP001500449">
    <property type="component" value="Unassembled WGS sequence"/>
</dbReference>
<protein>
    <submittedName>
        <fullName evidence="1">Uncharacterized protein</fullName>
    </submittedName>
</protein>
<evidence type="ECO:0000313" key="1">
    <source>
        <dbReference type="EMBL" id="GAA1839826.1"/>
    </source>
</evidence>